<organism evidence="1">
    <name type="scientific">marine sediment metagenome</name>
    <dbReference type="NCBI Taxonomy" id="412755"/>
    <lineage>
        <taxon>unclassified sequences</taxon>
        <taxon>metagenomes</taxon>
        <taxon>ecological metagenomes</taxon>
    </lineage>
</organism>
<gene>
    <name evidence="1" type="ORF">LCGC14_1579210</name>
</gene>
<evidence type="ECO:0008006" key="2">
    <source>
        <dbReference type="Google" id="ProtNLM"/>
    </source>
</evidence>
<dbReference type="AlphaFoldDB" id="A0A0F9KY95"/>
<name>A0A0F9KY95_9ZZZZ</name>
<evidence type="ECO:0000313" key="1">
    <source>
        <dbReference type="EMBL" id="KKM26988.1"/>
    </source>
</evidence>
<proteinExistence type="predicted"/>
<accession>A0A0F9KY95</accession>
<sequence length="57" mass="6382">MSGKEVICENCGENLEPELFACEECSNQLCNECANICKKCGNYFCDSCYLDHKSSCK</sequence>
<comment type="caution">
    <text evidence="1">The sequence shown here is derived from an EMBL/GenBank/DDBJ whole genome shotgun (WGS) entry which is preliminary data.</text>
</comment>
<dbReference type="EMBL" id="LAZR01012407">
    <property type="protein sequence ID" value="KKM26988.1"/>
    <property type="molecule type" value="Genomic_DNA"/>
</dbReference>
<protein>
    <recommendedName>
        <fullName evidence="2">B box-type domain-containing protein</fullName>
    </recommendedName>
</protein>
<reference evidence="1" key="1">
    <citation type="journal article" date="2015" name="Nature">
        <title>Complex archaea that bridge the gap between prokaryotes and eukaryotes.</title>
        <authorList>
            <person name="Spang A."/>
            <person name="Saw J.H."/>
            <person name="Jorgensen S.L."/>
            <person name="Zaremba-Niedzwiedzka K."/>
            <person name="Martijn J."/>
            <person name="Lind A.E."/>
            <person name="van Eijk R."/>
            <person name="Schleper C."/>
            <person name="Guy L."/>
            <person name="Ettema T.J."/>
        </authorList>
    </citation>
    <scope>NUCLEOTIDE SEQUENCE</scope>
</reference>